<reference evidence="2" key="1">
    <citation type="submission" date="2016-11" db="UniProtKB">
        <authorList>
            <consortium name="WormBaseParasite"/>
        </authorList>
    </citation>
    <scope>IDENTIFICATION</scope>
</reference>
<evidence type="ECO:0000313" key="2">
    <source>
        <dbReference type="WBParaSite" id="Hba_00161"/>
    </source>
</evidence>
<proteinExistence type="predicted"/>
<evidence type="ECO:0000313" key="1">
    <source>
        <dbReference type="Proteomes" id="UP000095283"/>
    </source>
</evidence>
<keyword evidence="1" id="KW-1185">Reference proteome</keyword>
<dbReference type="Proteomes" id="UP000095283">
    <property type="component" value="Unplaced"/>
</dbReference>
<dbReference type="WBParaSite" id="Hba_00161">
    <property type="protein sequence ID" value="Hba_00161"/>
    <property type="gene ID" value="Hba_00161"/>
</dbReference>
<accession>A0A1I7W6A9</accession>
<dbReference type="AlphaFoldDB" id="A0A1I7W6A9"/>
<sequence>MVYESANASLTNDDHTKEIYGVKCSYRRPISAKLENILDYYPLLLSRVKRRNYYRTRRNWITFFMLHLYKFGIKCNEKLQKCEVLRTQTNLCMAVKLIFLFYNIVNNGGTYNAHCKLL</sequence>
<protein>
    <submittedName>
        <fullName evidence="2">Uncharacterized protein</fullName>
    </submittedName>
</protein>
<name>A0A1I7W6A9_HETBA</name>
<organism evidence="1 2">
    <name type="scientific">Heterorhabditis bacteriophora</name>
    <name type="common">Entomopathogenic nematode worm</name>
    <dbReference type="NCBI Taxonomy" id="37862"/>
    <lineage>
        <taxon>Eukaryota</taxon>
        <taxon>Metazoa</taxon>
        <taxon>Ecdysozoa</taxon>
        <taxon>Nematoda</taxon>
        <taxon>Chromadorea</taxon>
        <taxon>Rhabditida</taxon>
        <taxon>Rhabditina</taxon>
        <taxon>Rhabditomorpha</taxon>
        <taxon>Strongyloidea</taxon>
        <taxon>Heterorhabditidae</taxon>
        <taxon>Heterorhabditis</taxon>
    </lineage>
</organism>